<feature type="compositionally biased region" description="Polar residues" evidence="4">
    <location>
        <begin position="341"/>
        <end position="360"/>
    </location>
</feature>
<evidence type="ECO:0000256" key="3">
    <source>
        <dbReference type="PROSITE-ProRule" id="PRU00723"/>
    </source>
</evidence>
<dbReference type="Pfam" id="PF00642">
    <property type="entry name" value="zf-CCCH"/>
    <property type="match status" value="1"/>
</dbReference>
<accession>A0AAD4Q6Q2</accession>
<dbReference type="Gene3D" id="4.10.1000.10">
    <property type="entry name" value="Zinc finger, CCCH-type"/>
    <property type="match status" value="1"/>
</dbReference>
<evidence type="ECO:0000256" key="2">
    <source>
        <dbReference type="ARBA" id="ARBA00023242"/>
    </source>
</evidence>
<evidence type="ECO:0000256" key="1">
    <source>
        <dbReference type="ARBA" id="ARBA00004123"/>
    </source>
</evidence>
<reference evidence="6" key="1">
    <citation type="submission" date="2022-01" db="EMBL/GenBank/DDBJ databases">
        <title>Comparative genomics reveals a dynamic genome evolution in the ectomycorrhizal milk-cap (Lactarius) mushrooms.</title>
        <authorList>
            <consortium name="DOE Joint Genome Institute"/>
            <person name="Lebreton A."/>
            <person name="Tang N."/>
            <person name="Kuo A."/>
            <person name="LaButti K."/>
            <person name="Drula E."/>
            <person name="Barry K."/>
            <person name="Clum A."/>
            <person name="Lipzen A."/>
            <person name="Mousain D."/>
            <person name="Ng V."/>
            <person name="Wang R."/>
            <person name="Wang X."/>
            <person name="Dai Y."/>
            <person name="Henrissat B."/>
            <person name="Grigoriev I.V."/>
            <person name="Guerin-Laguette A."/>
            <person name="Yu F."/>
            <person name="Martin F.M."/>
        </authorList>
    </citation>
    <scope>NUCLEOTIDE SEQUENCE</scope>
    <source>
        <strain evidence="6">QP</strain>
    </source>
</reference>
<protein>
    <recommendedName>
        <fullName evidence="5">C3H1-type domain-containing protein</fullName>
    </recommendedName>
</protein>
<dbReference type="InterPro" id="IPR000571">
    <property type="entry name" value="Znf_CCCH"/>
</dbReference>
<dbReference type="EMBL" id="JAKELL010000041">
    <property type="protein sequence ID" value="KAH8988558.1"/>
    <property type="molecule type" value="Genomic_DNA"/>
</dbReference>
<feature type="region of interest" description="Disordered" evidence="4">
    <location>
        <begin position="254"/>
        <end position="360"/>
    </location>
</feature>
<keyword evidence="3" id="KW-0479">Metal-binding</keyword>
<feature type="compositionally biased region" description="Polar residues" evidence="4">
    <location>
        <begin position="392"/>
        <end position="405"/>
    </location>
</feature>
<keyword evidence="2" id="KW-0539">Nucleus</keyword>
<keyword evidence="3" id="KW-0863">Zinc-finger</keyword>
<feature type="compositionally biased region" description="Polar residues" evidence="4">
    <location>
        <begin position="254"/>
        <end position="279"/>
    </location>
</feature>
<dbReference type="InterPro" id="IPR051767">
    <property type="entry name" value="Nucleoporin_NUP42"/>
</dbReference>
<dbReference type="PANTHER" id="PTHR46527">
    <property type="entry name" value="NUCLEOPORIN-LIKE PROTEIN 2"/>
    <property type="match status" value="1"/>
</dbReference>
<dbReference type="AlphaFoldDB" id="A0AAD4Q6Q2"/>
<evidence type="ECO:0000313" key="7">
    <source>
        <dbReference type="Proteomes" id="UP001201163"/>
    </source>
</evidence>
<comment type="caution">
    <text evidence="6">The sequence shown here is derived from an EMBL/GenBank/DDBJ whole genome shotgun (WGS) entry which is preliminary data.</text>
</comment>
<proteinExistence type="predicted"/>
<feature type="compositionally biased region" description="Polar residues" evidence="4">
    <location>
        <begin position="304"/>
        <end position="330"/>
    </location>
</feature>
<dbReference type="SMART" id="SM00356">
    <property type="entry name" value="ZnF_C3H1"/>
    <property type="match status" value="1"/>
</dbReference>
<evidence type="ECO:0000259" key="5">
    <source>
        <dbReference type="PROSITE" id="PS50103"/>
    </source>
</evidence>
<feature type="zinc finger region" description="C3H1-type" evidence="3">
    <location>
        <begin position="1"/>
        <end position="25"/>
    </location>
</feature>
<name>A0AAD4Q6Q2_9AGAM</name>
<feature type="domain" description="C3H1-type" evidence="5">
    <location>
        <begin position="1"/>
        <end position="25"/>
    </location>
</feature>
<feature type="region of interest" description="Disordered" evidence="4">
    <location>
        <begin position="19"/>
        <end position="50"/>
    </location>
</feature>
<dbReference type="Proteomes" id="UP001201163">
    <property type="component" value="Unassembled WGS sequence"/>
</dbReference>
<evidence type="ECO:0000313" key="6">
    <source>
        <dbReference type="EMBL" id="KAH8988558.1"/>
    </source>
</evidence>
<keyword evidence="7" id="KW-1185">Reference proteome</keyword>
<organism evidence="6 7">
    <name type="scientific">Lactarius akahatsu</name>
    <dbReference type="NCBI Taxonomy" id="416441"/>
    <lineage>
        <taxon>Eukaryota</taxon>
        <taxon>Fungi</taxon>
        <taxon>Dikarya</taxon>
        <taxon>Basidiomycota</taxon>
        <taxon>Agaricomycotina</taxon>
        <taxon>Agaricomycetes</taxon>
        <taxon>Russulales</taxon>
        <taxon>Russulaceae</taxon>
        <taxon>Lactarius</taxon>
    </lineage>
</organism>
<keyword evidence="3" id="KW-0862">Zinc</keyword>
<gene>
    <name evidence="6" type="ORF">EDB92DRAFT_1009897</name>
</gene>
<dbReference type="GO" id="GO:0005634">
    <property type="term" value="C:nucleus"/>
    <property type="evidence" value="ECO:0007669"/>
    <property type="project" value="UniProtKB-SubCell"/>
</dbReference>
<feature type="region of interest" description="Disordered" evidence="4">
    <location>
        <begin position="390"/>
        <end position="416"/>
    </location>
</feature>
<dbReference type="GO" id="GO:0008270">
    <property type="term" value="F:zinc ion binding"/>
    <property type="evidence" value="ECO:0007669"/>
    <property type="project" value="UniProtKB-KW"/>
</dbReference>
<comment type="subcellular location">
    <subcellularLocation>
        <location evidence="1">Nucleus</location>
    </subcellularLocation>
</comment>
<dbReference type="PROSITE" id="PS50103">
    <property type="entry name" value="ZF_C3H1"/>
    <property type="match status" value="1"/>
</dbReference>
<sequence>MVVCQYFLRGSCKFGTQCRNEHPQGGQGDRRPPLSGATWTPSNPPKTIPFSLETMTRDFDVRSDKPSWSLSSYGPAKNEKNILPPLDESPEELRLKAVTAMRNGNINEYLQYEQNALANAEQVFANARNDIKGAFEAAKRQSLGTDAPSNTSAFAGTGPGPGPAFGVGFVSAHRQLPVFGVQNPGSTSPFGQQGTSAFGAPAFGQPSVPKSNFGSAPMNSGGFSAFAGPGPSAFANAANSPSAPTGSVFGQSAFSSTGGGVQQPQSAIGTVNPAPTNSAFGRPSAFGSTPGSAFGQPSPFGATGSPTSALGQPTSTSAFGQTSTTPSNPLTPFGQAAATPSAFSQPTSAFGQPPATSAFSQPAAVTSAFGQQTAYTSPFGVAAQQPAFGQVVSPSKPSAAPNSQAKPDFSNAKSTYKPGLNPYDALLPANYSSLLPDSVRAAFAAPRFSWDNVPDWIPPLDMR</sequence>
<feature type="region of interest" description="Disordered" evidence="4">
    <location>
        <begin position="63"/>
        <end position="88"/>
    </location>
</feature>
<dbReference type="PANTHER" id="PTHR46527:SF1">
    <property type="entry name" value="NUCLEOPORIN NUP42"/>
    <property type="match status" value="1"/>
</dbReference>
<evidence type="ECO:0000256" key="4">
    <source>
        <dbReference type="SAM" id="MobiDB-lite"/>
    </source>
</evidence>